<comment type="subcellular location">
    <subcellularLocation>
        <location evidence="2">Cell inner membrane</location>
        <topology evidence="2">Multi-pass membrane protein</topology>
    </subcellularLocation>
</comment>
<dbReference type="InterPro" id="IPR050980">
    <property type="entry name" value="2C_sensor_his_kinase"/>
</dbReference>
<evidence type="ECO:0000313" key="17">
    <source>
        <dbReference type="EMBL" id="MBB5720009.1"/>
    </source>
</evidence>
<feature type="domain" description="HAMP" evidence="16">
    <location>
        <begin position="177"/>
        <end position="228"/>
    </location>
</feature>
<dbReference type="PROSITE" id="PS50885">
    <property type="entry name" value="HAMP"/>
    <property type="match status" value="1"/>
</dbReference>
<evidence type="ECO:0000259" key="16">
    <source>
        <dbReference type="PROSITE" id="PS50885"/>
    </source>
</evidence>
<keyword evidence="8" id="KW-0547">Nucleotide-binding</keyword>
<feature type="domain" description="Histidine kinase" evidence="15">
    <location>
        <begin position="236"/>
        <end position="436"/>
    </location>
</feature>
<feature type="transmembrane region" description="Helical" evidence="14">
    <location>
        <begin position="158"/>
        <end position="176"/>
    </location>
</feature>
<dbReference type="Gene3D" id="3.30.565.10">
    <property type="entry name" value="Histidine kinase-like ATPase, C-terminal domain"/>
    <property type="match status" value="1"/>
</dbReference>
<reference evidence="17 18" key="1">
    <citation type="submission" date="2020-08" db="EMBL/GenBank/DDBJ databases">
        <title>Genomic Encyclopedia of Type Strains, Phase IV (KMG-IV): sequencing the most valuable type-strain genomes for metagenomic binning, comparative biology and taxonomic classification.</title>
        <authorList>
            <person name="Goeker M."/>
        </authorList>
    </citation>
    <scope>NUCLEOTIDE SEQUENCE [LARGE SCALE GENOMIC DNA]</scope>
    <source>
        <strain evidence="17 18">DSM 27203</strain>
    </source>
</reference>
<dbReference type="SUPFAM" id="SSF47384">
    <property type="entry name" value="Homodimeric domain of signal transducing histidine kinase"/>
    <property type="match status" value="1"/>
</dbReference>
<evidence type="ECO:0000256" key="7">
    <source>
        <dbReference type="ARBA" id="ARBA00022692"/>
    </source>
</evidence>
<dbReference type="AlphaFoldDB" id="A0A840Z2I3"/>
<dbReference type="GO" id="GO:0005886">
    <property type="term" value="C:plasma membrane"/>
    <property type="evidence" value="ECO:0007669"/>
    <property type="project" value="UniProtKB-SubCell"/>
</dbReference>
<proteinExistence type="predicted"/>
<organism evidence="17 18">
    <name type="scientific">Stakelama sediminis</name>
    <dbReference type="NCBI Taxonomy" id="463200"/>
    <lineage>
        <taxon>Bacteria</taxon>
        <taxon>Pseudomonadati</taxon>
        <taxon>Pseudomonadota</taxon>
        <taxon>Alphaproteobacteria</taxon>
        <taxon>Sphingomonadales</taxon>
        <taxon>Sphingomonadaceae</taxon>
        <taxon>Stakelama</taxon>
    </lineage>
</organism>
<dbReference type="GO" id="GO:0005524">
    <property type="term" value="F:ATP binding"/>
    <property type="evidence" value="ECO:0007669"/>
    <property type="project" value="UniProtKB-KW"/>
</dbReference>
<evidence type="ECO:0000256" key="9">
    <source>
        <dbReference type="ARBA" id="ARBA00022777"/>
    </source>
</evidence>
<dbReference type="SMART" id="SM00387">
    <property type="entry name" value="HATPase_c"/>
    <property type="match status" value="1"/>
</dbReference>
<keyword evidence="12" id="KW-0902">Two-component regulatory system</keyword>
<keyword evidence="18" id="KW-1185">Reference proteome</keyword>
<dbReference type="InterPro" id="IPR004358">
    <property type="entry name" value="Sig_transdc_His_kin-like_C"/>
</dbReference>
<evidence type="ECO:0000256" key="5">
    <source>
        <dbReference type="ARBA" id="ARBA00022553"/>
    </source>
</evidence>
<dbReference type="InterPro" id="IPR036890">
    <property type="entry name" value="HATPase_C_sf"/>
</dbReference>
<dbReference type="Gene3D" id="1.10.287.130">
    <property type="match status" value="1"/>
</dbReference>
<evidence type="ECO:0000256" key="10">
    <source>
        <dbReference type="ARBA" id="ARBA00022840"/>
    </source>
</evidence>
<keyword evidence="10" id="KW-0067">ATP-binding</keyword>
<keyword evidence="5" id="KW-0597">Phosphoprotein</keyword>
<dbReference type="EC" id="2.7.13.3" evidence="3"/>
<evidence type="ECO:0000259" key="15">
    <source>
        <dbReference type="PROSITE" id="PS50109"/>
    </source>
</evidence>
<dbReference type="InterPro" id="IPR003594">
    <property type="entry name" value="HATPase_dom"/>
</dbReference>
<dbReference type="RefSeq" id="WP_184005455.1">
    <property type="nucleotide sequence ID" value="NZ_BAABIF010000011.1"/>
</dbReference>
<gene>
    <name evidence="17" type="ORF">FHR23_002968</name>
</gene>
<evidence type="ECO:0000256" key="11">
    <source>
        <dbReference type="ARBA" id="ARBA00022989"/>
    </source>
</evidence>
<evidence type="ECO:0000256" key="3">
    <source>
        <dbReference type="ARBA" id="ARBA00012438"/>
    </source>
</evidence>
<keyword evidence="13 14" id="KW-0472">Membrane</keyword>
<evidence type="ECO:0000256" key="14">
    <source>
        <dbReference type="SAM" id="Phobius"/>
    </source>
</evidence>
<name>A0A840Z2I3_9SPHN</name>
<keyword evidence="7 14" id="KW-0812">Transmembrane</keyword>
<keyword evidence="6" id="KW-0808">Transferase</keyword>
<dbReference type="Pfam" id="PF02518">
    <property type="entry name" value="HATPase_c"/>
    <property type="match status" value="1"/>
</dbReference>
<dbReference type="SMART" id="SM00304">
    <property type="entry name" value="HAMP"/>
    <property type="match status" value="1"/>
</dbReference>
<dbReference type="PRINTS" id="PR00344">
    <property type="entry name" value="BCTRLSENSOR"/>
</dbReference>
<evidence type="ECO:0000313" key="18">
    <source>
        <dbReference type="Proteomes" id="UP000554342"/>
    </source>
</evidence>
<comment type="catalytic activity">
    <reaction evidence="1">
        <text>ATP + protein L-histidine = ADP + protein N-phospho-L-histidine.</text>
        <dbReference type="EC" id="2.7.13.3"/>
    </reaction>
</comment>
<dbReference type="CDD" id="cd06225">
    <property type="entry name" value="HAMP"/>
    <property type="match status" value="1"/>
</dbReference>
<evidence type="ECO:0000256" key="4">
    <source>
        <dbReference type="ARBA" id="ARBA00022519"/>
    </source>
</evidence>
<accession>A0A840Z2I3</accession>
<keyword evidence="9 17" id="KW-0418">Kinase</keyword>
<dbReference type="EMBL" id="JACIJI010000007">
    <property type="protein sequence ID" value="MBB5720009.1"/>
    <property type="molecule type" value="Genomic_DNA"/>
</dbReference>
<evidence type="ECO:0000256" key="13">
    <source>
        <dbReference type="ARBA" id="ARBA00023136"/>
    </source>
</evidence>
<dbReference type="Proteomes" id="UP000554342">
    <property type="component" value="Unassembled WGS sequence"/>
</dbReference>
<evidence type="ECO:0000256" key="8">
    <source>
        <dbReference type="ARBA" id="ARBA00022741"/>
    </source>
</evidence>
<dbReference type="InterPro" id="IPR003660">
    <property type="entry name" value="HAMP_dom"/>
</dbReference>
<protein>
    <recommendedName>
        <fullName evidence="3">histidine kinase</fullName>
        <ecNumber evidence="3">2.7.13.3</ecNumber>
    </recommendedName>
</protein>
<keyword evidence="11 14" id="KW-1133">Transmembrane helix</keyword>
<feature type="transmembrane region" description="Helical" evidence="14">
    <location>
        <begin position="12"/>
        <end position="32"/>
    </location>
</feature>
<evidence type="ECO:0000256" key="2">
    <source>
        <dbReference type="ARBA" id="ARBA00004429"/>
    </source>
</evidence>
<dbReference type="GO" id="GO:0000155">
    <property type="term" value="F:phosphorelay sensor kinase activity"/>
    <property type="evidence" value="ECO:0007669"/>
    <property type="project" value="InterPro"/>
</dbReference>
<comment type="caution">
    <text evidence="17">The sequence shown here is derived from an EMBL/GenBank/DDBJ whole genome shotgun (WGS) entry which is preliminary data.</text>
</comment>
<evidence type="ECO:0000256" key="1">
    <source>
        <dbReference type="ARBA" id="ARBA00000085"/>
    </source>
</evidence>
<keyword evidence="4" id="KW-1003">Cell membrane</keyword>
<dbReference type="SUPFAM" id="SSF55874">
    <property type="entry name" value="ATPase domain of HSP90 chaperone/DNA topoisomerase II/histidine kinase"/>
    <property type="match status" value="1"/>
</dbReference>
<keyword evidence="4" id="KW-0997">Cell inner membrane</keyword>
<evidence type="ECO:0000256" key="6">
    <source>
        <dbReference type="ARBA" id="ARBA00022679"/>
    </source>
</evidence>
<dbReference type="Pfam" id="PF00672">
    <property type="entry name" value="HAMP"/>
    <property type="match status" value="1"/>
</dbReference>
<dbReference type="PROSITE" id="PS50109">
    <property type="entry name" value="HIS_KIN"/>
    <property type="match status" value="1"/>
</dbReference>
<dbReference type="InterPro" id="IPR036097">
    <property type="entry name" value="HisK_dim/P_sf"/>
</dbReference>
<dbReference type="PANTHER" id="PTHR44936:SF5">
    <property type="entry name" value="SENSOR HISTIDINE KINASE ENVZ"/>
    <property type="match status" value="1"/>
</dbReference>
<evidence type="ECO:0000256" key="12">
    <source>
        <dbReference type="ARBA" id="ARBA00023012"/>
    </source>
</evidence>
<dbReference type="PANTHER" id="PTHR44936">
    <property type="entry name" value="SENSOR PROTEIN CREC"/>
    <property type="match status" value="1"/>
</dbReference>
<sequence>MKHLRPTGLLGRLIAILLCVAAIDFAVNTLLFERASNFALQEDEAANLASQLTLSKRLLEQLPSTDRAAAVQELSSKRFSLTLQASTVERPRSSVELAALRQQMLALRPNLAKAGLQLHLLPLSRGGDIGGSVVLNDGTVLSFVSHGRLSWTLTVGRVAGLLAPSLILLALAWIALRAMLAPLNRLVSATAHVGARDPEPLDPQGPAEVKQLIHAFNAMQTRIHNLLASRVQTLLAIGHDLRTPLARLRLRLDSAGLDGTARAEMEHDIREMDELLQSLQSYVDPAANSKVPERVDLAAMAMTLVDSATDHGDSATYDGPDSLVATLRPVAVRRALRNLIDNALHYAGSATVRLIRDGETAVITVEDDGPGIPEDKLEEVQHAFVRLDAARARDTPGMGLGLAIVRRAIRNEGGQFALSNRAEGGLCATVRLPLAPE</sequence>
<dbReference type="InterPro" id="IPR005467">
    <property type="entry name" value="His_kinase_dom"/>
</dbReference>